<proteinExistence type="predicted"/>
<evidence type="ECO:0000313" key="3">
    <source>
        <dbReference type="Proteomes" id="UP001174934"/>
    </source>
</evidence>
<evidence type="ECO:0000313" key="2">
    <source>
        <dbReference type="EMBL" id="KAK0636901.1"/>
    </source>
</evidence>
<comment type="caution">
    <text evidence="2">The sequence shown here is derived from an EMBL/GenBank/DDBJ whole genome shotgun (WGS) entry which is preliminary data.</text>
</comment>
<dbReference type="EMBL" id="JAULSR010000001">
    <property type="protein sequence ID" value="KAK0636901.1"/>
    <property type="molecule type" value="Genomic_DNA"/>
</dbReference>
<evidence type="ECO:0000256" key="1">
    <source>
        <dbReference type="SAM" id="MobiDB-lite"/>
    </source>
</evidence>
<dbReference type="Proteomes" id="UP001174934">
    <property type="component" value="Unassembled WGS sequence"/>
</dbReference>
<protein>
    <submittedName>
        <fullName evidence="2">Uncharacterized protein</fullName>
    </submittedName>
</protein>
<organism evidence="2 3">
    <name type="scientific">Bombardia bombarda</name>
    <dbReference type="NCBI Taxonomy" id="252184"/>
    <lineage>
        <taxon>Eukaryota</taxon>
        <taxon>Fungi</taxon>
        <taxon>Dikarya</taxon>
        <taxon>Ascomycota</taxon>
        <taxon>Pezizomycotina</taxon>
        <taxon>Sordariomycetes</taxon>
        <taxon>Sordariomycetidae</taxon>
        <taxon>Sordariales</taxon>
        <taxon>Lasiosphaeriaceae</taxon>
        <taxon>Bombardia</taxon>
    </lineage>
</organism>
<sequence>MTHLPTMLAQPQPPHAADELRAQSFIPNHMLSVSRKKYWTTNSLSMKSKQEHAKLLGGSDNLQPYPQKSPFRLLPKLR</sequence>
<name>A0AA39XMR5_9PEZI</name>
<gene>
    <name evidence="2" type="ORF">B0T17DRAFT_93656</name>
</gene>
<keyword evidence="3" id="KW-1185">Reference proteome</keyword>
<feature type="region of interest" description="Disordered" evidence="1">
    <location>
        <begin position="50"/>
        <end position="78"/>
    </location>
</feature>
<reference evidence="2" key="1">
    <citation type="submission" date="2023-06" db="EMBL/GenBank/DDBJ databases">
        <title>Genome-scale phylogeny and comparative genomics of the fungal order Sordariales.</title>
        <authorList>
            <consortium name="Lawrence Berkeley National Laboratory"/>
            <person name="Hensen N."/>
            <person name="Bonometti L."/>
            <person name="Westerberg I."/>
            <person name="Brannstrom I.O."/>
            <person name="Guillou S."/>
            <person name="Cros-Aarteil S."/>
            <person name="Calhoun S."/>
            <person name="Haridas S."/>
            <person name="Kuo A."/>
            <person name="Mondo S."/>
            <person name="Pangilinan J."/>
            <person name="Riley R."/>
            <person name="LaButti K."/>
            <person name="Andreopoulos B."/>
            <person name="Lipzen A."/>
            <person name="Chen C."/>
            <person name="Yanf M."/>
            <person name="Daum C."/>
            <person name="Ng V."/>
            <person name="Clum A."/>
            <person name="Steindorff A."/>
            <person name="Ohm R."/>
            <person name="Martin F."/>
            <person name="Silar P."/>
            <person name="Natvig D."/>
            <person name="Lalanne C."/>
            <person name="Gautier V."/>
            <person name="Ament-velasquez S.L."/>
            <person name="Kruys A."/>
            <person name="Hutchinson M.I."/>
            <person name="Powell A.J."/>
            <person name="Barry K."/>
            <person name="Miller A.N."/>
            <person name="Grigoriev I.V."/>
            <person name="Debuchy R."/>
            <person name="Gladieux P."/>
            <person name="Thoren M.H."/>
            <person name="Johannesson H."/>
        </authorList>
    </citation>
    <scope>NUCLEOTIDE SEQUENCE</scope>
    <source>
        <strain evidence="2">SMH3391-2</strain>
    </source>
</reference>
<accession>A0AA39XMR5</accession>
<dbReference type="AlphaFoldDB" id="A0AA39XMR5"/>